<reference evidence="1 2" key="1">
    <citation type="submission" date="2024-03" db="EMBL/GenBank/DDBJ databases">
        <title>Whole genome sequencing of Streptomyces racemochromogenes, to identify antimicrobial biosynthetic gene clusters.</title>
        <authorList>
            <person name="Suryawanshi P."/>
            <person name="Krishnaraj P.U."/>
            <person name="Arun Y.P."/>
            <person name="Suryawanshi M.P."/>
            <person name="Rakshit O."/>
        </authorList>
    </citation>
    <scope>NUCLEOTIDE SEQUENCE [LARGE SCALE GENOMIC DNA]</scope>
    <source>
        <strain evidence="1 2">AUDT626</strain>
    </source>
</reference>
<proteinExistence type="predicted"/>
<dbReference type="Proteomes" id="UP001610631">
    <property type="component" value="Unassembled WGS sequence"/>
</dbReference>
<protein>
    <submittedName>
        <fullName evidence="1">Amidohydrolase</fullName>
    </submittedName>
</protein>
<name>A0ABW7PHP5_9ACTN</name>
<dbReference type="Gene3D" id="3.20.20.140">
    <property type="entry name" value="Metal-dependent hydrolases"/>
    <property type="match status" value="1"/>
</dbReference>
<dbReference type="RefSeq" id="WP_395511499.1">
    <property type="nucleotide sequence ID" value="NZ_JBBDHD010000061.1"/>
</dbReference>
<dbReference type="EMBL" id="JBBDHD010000061">
    <property type="protein sequence ID" value="MFH7597779.1"/>
    <property type="molecule type" value="Genomic_DNA"/>
</dbReference>
<dbReference type="PANTHER" id="PTHR43383:SF2">
    <property type="entry name" value="AMIDOHYDROLASE 2 FAMILY PROTEIN"/>
    <property type="match status" value="1"/>
</dbReference>
<dbReference type="InterPro" id="IPR032466">
    <property type="entry name" value="Metal_Hydrolase"/>
</dbReference>
<organism evidence="1 2">
    <name type="scientific">Streptomyces racemochromogenes</name>
    <dbReference type="NCBI Taxonomy" id="67353"/>
    <lineage>
        <taxon>Bacteria</taxon>
        <taxon>Bacillati</taxon>
        <taxon>Actinomycetota</taxon>
        <taxon>Actinomycetes</taxon>
        <taxon>Kitasatosporales</taxon>
        <taxon>Streptomycetaceae</taxon>
        <taxon>Streptomyces</taxon>
    </lineage>
</organism>
<evidence type="ECO:0000313" key="1">
    <source>
        <dbReference type="EMBL" id="MFH7597779.1"/>
    </source>
</evidence>
<dbReference type="SUPFAM" id="SSF51556">
    <property type="entry name" value="Metallo-dependent hydrolases"/>
    <property type="match status" value="1"/>
</dbReference>
<gene>
    <name evidence="1" type="ORF">WDV06_22115</name>
</gene>
<evidence type="ECO:0000313" key="2">
    <source>
        <dbReference type="Proteomes" id="UP001610631"/>
    </source>
</evidence>
<dbReference type="PANTHER" id="PTHR43383">
    <property type="entry name" value="NODULIN 6"/>
    <property type="match status" value="1"/>
</dbReference>
<sequence>MIETPPLVDQHCHGVLRTELGLATFEARLVHCAGPPAAGTTFFDTQAGFAVRRWCPPLLGLEPHCAPARYLARRRELGAAESARRLLRGSGVGAYLVDTGAPGDLTGPKDLALAGDAEAFEVVRLETLAEGAADAAGTVSAFLAGLAGAVHHAAAGAVAFGCGAHAGYAAALAGAPEPPGPGEVRGAAGRWLAARTGGGAVRAGGGMPPDPVLLRHLLWSAVASGLPLQLHTGGAGPGPLAGFVRATAGPRARLVLLGGYPHHRDTARFAAAYPHVHADLGPALARTGARAAGVLAELLELAPFGKLMFSSGGRGLPELHAVGALAFREALGRVLGGWVADGAWSRRDADRVAGMLAAGNARRVYRLDERG</sequence>
<keyword evidence="2" id="KW-1185">Reference proteome</keyword>
<accession>A0ABW7PHP5</accession>
<comment type="caution">
    <text evidence="1">The sequence shown here is derived from an EMBL/GenBank/DDBJ whole genome shotgun (WGS) entry which is preliminary data.</text>
</comment>